<dbReference type="AlphaFoldDB" id="A0A9W8E647"/>
<keyword evidence="4" id="KW-0963">Cytoplasm</keyword>
<dbReference type="Gene3D" id="3.40.50.620">
    <property type="entry name" value="HUPs"/>
    <property type="match status" value="1"/>
</dbReference>
<dbReference type="Pfam" id="PF09334">
    <property type="entry name" value="tRNA-synt_1g"/>
    <property type="match status" value="1"/>
</dbReference>
<keyword evidence="7 12" id="KW-0067">ATP-binding</keyword>
<feature type="domain" description="Methionyl/Leucyl tRNA synthetase" evidence="13">
    <location>
        <begin position="232"/>
        <end position="624"/>
    </location>
</feature>
<evidence type="ECO:0000256" key="12">
    <source>
        <dbReference type="RuleBase" id="RU363039"/>
    </source>
</evidence>
<dbReference type="EMBL" id="JANBPY010000021">
    <property type="protein sequence ID" value="KAJ1969826.1"/>
    <property type="molecule type" value="Genomic_DNA"/>
</dbReference>
<dbReference type="Gene3D" id="1.10.730.10">
    <property type="entry name" value="Isoleucyl-tRNA Synthetase, Domain 1"/>
    <property type="match status" value="1"/>
</dbReference>
<evidence type="ECO:0000256" key="11">
    <source>
        <dbReference type="ARBA" id="ARBA00047364"/>
    </source>
</evidence>
<dbReference type="FunFam" id="2.20.28.20:FF:000001">
    <property type="entry name" value="Methionine--tRNA ligase"/>
    <property type="match status" value="1"/>
</dbReference>
<dbReference type="EC" id="6.1.1.10" evidence="3"/>
<dbReference type="OrthoDB" id="5844513at2759"/>
<proteinExistence type="inferred from homology"/>
<comment type="subcellular location">
    <subcellularLocation>
        <location evidence="1">Cytoplasm</location>
    </subcellularLocation>
</comment>
<keyword evidence="9 12" id="KW-0030">Aminoacyl-tRNA synthetase</keyword>
<evidence type="ECO:0000256" key="10">
    <source>
        <dbReference type="ARBA" id="ARBA00030904"/>
    </source>
</evidence>
<feature type="domain" description="Methionyl-tRNA synthetase anticodon-binding" evidence="14">
    <location>
        <begin position="648"/>
        <end position="795"/>
    </location>
</feature>
<evidence type="ECO:0000259" key="13">
    <source>
        <dbReference type="Pfam" id="PF09334"/>
    </source>
</evidence>
<dbReference type="GO" id="GO:0005524">
    <property type="term" value="F:ATP binding"/>
    <property type="evidence" value="ECO:0007669"/>
    <property type="project" value="UniProtKB-KW"/>
</dbReference>
<dbReference type="CDD" id="cd00814">
    <property type="entry name" value="MetRS_core"/>
    <property type="match status" value="1"/>
</dbReference>
<dbReference type="InterPro" id="IPR014729">
    <property type="entry name" value="Rossmann-like_a/b/a_fold"/>
</dbReference>
<sequence>MSVRPTAITLCYAGELTSDALETADFLKVYLGARFVGLPLTVTKLPPLRKKGTGHKVIAQVQFDNGQVSPNFFQGNAILGLLEAYFPSSLPSLYLNAVFDIDEHDVVPRLYGKESDYPGAFAEANRALGNLGDSLSTLGVTVGALALFCRLYFVYQQAKEGTFSPFPKLVQLMQTVGGDARVQPHLAEAAALVSLVVPAVKGHIGNRKVECVTELDEDRSIPRQPIPDQKNILITSALPYVNNIPHLGNIIGSTLSADVFSRYCRLRGRNSIYICGTDEYGTATETKALEEGVSCQALCDKYHKVHSDVYKWFQIDFDYFGRTTTQQQTEIAQDIFAKLNKNGYTFEDRLVQLYCDRCSRFLADRYVEGTCPKCGYEDARGDQCDKCGTLINAVELVNPRCKLDGNPPVLRESTHIFLDLAKLQPATEQFFNKSSEAGGWSSNGRTITTNWLKEGLKPRCITRDLKWGTPVPVPHLQDKVFYVWYDAPIGYPSITANYTPEHWQKWWKNPEHVKLYQFMGKDNVPFHSVIFPACEIGTGDPWSLVNHISTTEYLNYEGGKFSKSRNIGVFGNNVIETGIPVEVWRYYLISNRPETGDSVFTWKDFAARNNNELLANVGNVCNRVIRFVRSNKYGGVVPPAAQHLVYPPHADSTPTLESRLVADINALLDQYITTLEAVKLRQALKLAMDVSQRANGYLQEAKLDNNLFNNHREQCDTVINIGLNVLYLLSAMLYPFIPSTSHSICRQLNVPLQQLPTLFTLAIQAGHVVGEPEYLFQRIEEKVAEGFKARFGGQKS</sequence>
<dbReference type="HAMAP" id="MF_00098">
    <property type="entry name" value="Met_tRNA_synth_type1"/>
    <property type="match status" value="1"/>
</dbReference>
<dbReference type="GO" id="GO:0006431">
    <property type="term" value="P:methionyl-tRNA aminoacylation"/>
    <property type="evidence" value="ECO:0007669"/>
    <property type="project" value="InterPro"/>
</dbReference>
<evidence type="ECO:0000313" key="16">
    <source>
        <dbReference type="Proteomes" id="UP001150925"/>
    </source>
</evidence>
<dbReference type="SUPFAM" id="SSF52374">
    <property type="entry name" value="Nucleotidylyl transferase"/>
    <property type="match status" value="1"/>
</dbReference>
<evidence type="ECO:0000256" key="2">
    <source>
        <dbReference type="ARBA" id="ARBA00005594"/>
    </source>
</evidence>
<dbReference type="CDD" id="cd07957">
    <property type="entry name" value="Anticodon_Ia_Met"/>
    <property type="match status" value="1"/>
</dbReference>
<dbReference type="GO" id="GO:0005829">
    <property type="term" value="C:cytosol"/>
    <property type="evidence" value="ECO:0007669"/>
    <property type="project" value="TreeGrafter"/>
</dbReference>
<dbReference type="Gene3D" id="2.20.28.20">
    <property type="entry name" value="Methionyl-tRNA synthetase, Zn-domain"/>
    <property type="match status" value="1"/>
</dbReference>
<dbReference type="Pfam" id="PF19303">
    <property type="entry name" value="Anticodon_3"/>
    <property type="match status" value="1"/>
</dbReference>
<gene>
    <name evidence="15" type="primary">MES1</name>
    <name evidence="15" type="ORF">IWQ62_000380</name>
</gene>
<evidence type="ECO:0000256" key="8">
    <source>
        <dbReference type="ARBA" id="ARBA00022917"/>
    </source>
</evidence>
<evidence type="ECO:0000259" key="14">
    <source>
        <dbReference type="Pfam" id="PF19303"/>
    </source>
</evidence>
<evidence type="ECO:0000256" key="3">
    <source>
        <dbReference type="ARBA" id="ARBA00012838"/>
    </source>
</evidence>
<keyword evidence="8 12" id="KW-0648">Protein biosynthesis</keyword>
<dbReference type="InterPro" id="IPR001412">
    <property type="entry name" value="aa-tRNA-synth_I_CS"/>
</dbReference>
<dbReference type="GO" id="GO:0036464">
    <property type="term" value="C:cytoplasmic ribonucleoprotein granule"/>
    <property type="evidence" value="ECO:0007669"/>
    <property type="project" value="UniProtKB-ARBA"/>
</dbReference>
<evidence type="ECO:0000256" key="1">
    <source>
        <dbReference type="ARBA" id="ARBA00004496"/>
    </source>
</evidence>
<keyword evidence="5 12" id="KW-0436">Ligase</keyword>
<dbReference type="PANTHER" id="PTHR45765">
    <property type="entry name" value="METHIONINE--TRNA LIGASE"/>
    <property type="match status" value="1"/>
</dbReference>
<dbReference type="GO" id="GO:0017102">
    <property type="term" value="C:methionyl glutamyl tRNA synthetase complex"/>
    <property type="evidence" value="ECO:0007669"/>
    <property type="project" value="UniProtKB-ARBA"/>
</dbReference>
<dbReference type="InterPro" id="IPR033911">
    <property type="entry name" value="MetRS_core"/>
</dbReference>
<comment type="catalytic activity">
    <reaction evidence="11">
        <text>tRNA(Met) + L-methionine + ATP = L-methionyl-tRNA(Met) + AMP + diphosphate</text>
        <dbReference type="Rhea" id="RHEA:13481"/>
        <dbReference type="Rhea" id="RHEA-COMP:9667"/>
        <dbReference type="Rhea" id="RHEA-COMP:9698"/>
        <dbReference type="ChEBI" id="CHEBI:30616"/>
        <dbReference type="ChEBI" id="CHEBI:33019"/>
        <dbReference type="ChEBI" id="CHEBI:57844"/>
        <dbReference type="ChEBI" id="CHEBI:78442"/>
        <dbReference type="ChEBI" id="CHEBI:78530"/>
        <dbReference type="ChEBI" id="CHEBI:456215"/>
        <dbReference type="EC" id="6.1.1.10"/>
    </reaction>
</comment>
<dbReference type="SUPFAM" id="SSF47323">
    <property type="entry name" value="Anticodon-binding domain of a subclass of class I aminoacyl-tRNA synthetases"/>
    <property type="match status" value="1"/>
</dbReference>
<dbReference type="PRINTS" id="PR01041">
    <property type="entry name" value="TRNASYNTHMET"/>
</dbReference>
<dbReference type="InterPro" id="IPR029038">
    <property type="entry name" value="MetRS_Zn"/>
</dbReference>
<evidence type="ECO:0000256" key="6">
    <source>
        <dbReference type="ARBA" id="ARBA00022741"/>
    </source>
</evidence>
<name>A0A9W8E647_9FUNG</name>
<evidence type="ECO:0000256" key="4">
    <source>
        <dbReference type="ARBA" id="ARBA00022490"/>
    </source>
</evidence>
<dbReference type="InterPro" id="IPR009080">
    <property type="entry name" value="tRNAsynth_Ia_anticodon-bd"/>
</dbReference>
<dbReference type="InterPro" id="IPR014758">
    <property type="entry name" value="Met-tRNA_synth"/>
</dbReference>
<evidence type="ECO:0000256" key="5">
    <source>
        <dbReference type="ARBA" id="ARBA00022598"/>
    </source>
</evidence>
<reference evidence="15" key="1">
    <citation type="submission" date="2022-07" db="EMBL/GenBank/DDBJ databases">
        <title>Phylogenomic reconstructions and comparative analyses of Kickxellomycotina fungi.</title>
        <authorList>
            <person name="Reynolds N.K."/>
            <person name="Stajich J.E."/>
            <person name="Barry K."/>
            <person name="Grigoriev I.V."/>
            <person name="Crous P."/>
            <person name="Smith M.E."/>
        </authorList>
    </citation>
    <scope>NUCLEOTIDE SEQUENCE</scope>
    <source>
        <strain evidence="15">RSA 1196</strain>
    </source>
</reference>
<dbReference type="NCBIfam" id="TIGR00398">
    <property type="entry name" value="metG"/>
    <property type="match status" value="1"/>
</dbReference>
<dbReference type="GO" id="GO:0017101">
    <property type="term" value="C:aminoacyl-tRNA synthetase multienzyme complex"/>
    <property type="evidence" value="ECO:0007669"/>
    <property type="project" value="TreeGrafter"/>
</dbReference>
<dbReference type="FunFam" id="1.10.730.10:FF:000037">
    <property type="entry name" value="Methionyl-tRNA synthetase"/>
    <property type="match status" value="1"/>
</dbReference>
<dbReference type="PROSITE" id="PS00178">
    <property type="entry name" value="AA_TRNA_LIGASE_I"/>
    <property type="match status" value="1"/>
</dbReference>
<dbReference type="InterPro" id="IPR015413">
    <property type="entry name" value="Methionyl/Leucyl_tRNA_Synth"/>
</dbReference>
<dbReference type="Proteomes" id="UP001150925">
    <property type="component" value="Unassembled WGS sequence"/>
</dbReference>
<dbReference type="GO" id="GO:0004825">
    <property type="term" value="F:methionine-tRNA ligase activity"/>
    <property type="evidence" value="ECO:0007669"/>
    <property type="project" value="UniProtKB-EC"/>
</dbReference>
<evidence type="ECO:0000256" key="9">
    <source>
        <dbReference type="ARBA" id="ARBA00023146"/>
    </source>
</evidence>
<organism evidence="15 16">
    <name type="scientific">Dispira parvispora</name>
    <dbReference type="NCBI Taxonomy" id="1520584"/>
    <lineage>
        <taxon>Eukaryota</taxon>
        <taxon>Fungi</taxon>
        <taxon>Fungi incertae sedis</taxon>
        <taxon>Zoopagomycota</taxon>
        <taxon>Kickxellomycotina</taxon>
        <taxon>Dimargaritomycetes</taxon>
        <taxon>Dimargaritales</taxon>
        <taxon>Dimargaritaceae</taxon>
        <taxon>Dispira</taxon>
    </lineage>
</organism>
<dbReference type="InterPro" id="IPR023458">
    <property type="entry name" value="Met-tRNA_ligase_1"/>
</dbReference>
<keyword evidence="16" id="KW-1185">Reference proteome</keyword>
<comment type="similarity">
    <text evidence="2 12">Belongs to the class-I aminoacyl-tRNA synthetase family.</text>
</comment>
<dbReference type="PANTHER" id="PTHR45765:SF1">
    <property type="entry name" value="METHIONINE--TRNA LIGASE, CYTOPLASMIC"/>
    <property type="match status" value="1"/>
</dbReference>
<dbReference type="InterPro" id="IPR041872">
    <property type="entry name" value="Anticodon_Met"/>
</dbReference>
<evidence type="ECO:0000256" key="7">
    <source>
        <dbReference type="ARBA" id="ARBA00022840"/>
    </source>
</evidence>
<dbReference type="SUPFAM" id="SSF57770">
    <property type="entry name" value="Methionyl-tRNA synthetase (MetRS), Zn-domain"/>
    <property type="match status" value="1"/>
</dbReference>
<protein>
    <recommendedName>
        <fullName evidence="3">methionine--tRNA ligase</fullName>
        <ecNumber evidence="3">6.1.1.10</ecNumber>
    </recommendedName>
    <alternativeName>
        <fullName evidence="10">Methionyl-tRNA synthetase</fullName>
    </alternativeName>
</protein>
<accession>A0A9W8E647</accession>
<evidence type="ECO:0000313" key="15">
    <source>
        <dbReference type="EMBL" id="KAJ1969826.1"/>
    </source>
</evidence>
<keyword evidence="6 12" id="KW-0547">Nucleotide-binding</keyword>
<comment type="caution">
    <text evidence="15">The sequence shown here is derived from an EMBL/GenBank/DDBJ whole genome shotgun (WGS) entry which is preliminary data.</text>
</comment>